<dbReference type="EMBL" id="CP168151">
    <property type="protein sequence ID" value="XFD40563.1"/>
    <property type="molecule type" value="Genomic_DNA"/>
</dbReference>
<evidence type="ECO:0000313" key="2">
    <source>
        <dbReference type="Proteomes" id="UP001149860"/>
    </source>
</evidence>
<proteinExistence type="predicted"/>
<keyword evidence="2" id="KW-1185">Reference proteome</keyword>
<name>A0ACD5DHE3_9LACO</name>
<sequence>MPKEYSSDQRRILTDQIYSQISSHGIKSYSMDQLAKDLQVSKKTVYKYYENKETLIKEMMDQFTDELLNVSLPKPESFEDVRRIIHLAIEQAMKISKTFADGFVDDLHDVYPNVYDDYQQNLDQFYGLILNWLNETAKLGIIAKVDNEVLVLITPTMMPVLRQSFSDKEFDEHVDNFEKLVVKMLKP</sequence>
<organism evidence="1 2">
    <name type="scientific">Lentilactobacillus terminaliae</name>
    <dbReference type="NCBI Taxonomy" id="3003483"/>
    <lineage>
        <taxon>Bacteria</taxon>
        <taxon>Bacillati</taxon>
        <taxon>Bacillota</taxon>
        <taxon>Bacilli</taxon>
        <taxon>Lactobacillales</taxon>
        <taxon>Lactobacillaceae</taxon>
        <taxon>Lentilactobacillus</taxon>
    </lineage>
</organism>
<accession>A0ACD5DHE3</accession>
<protein>
    <submittedName>
        <fullName evidence="1">TetR/AcrR family transcriptional regulator</fullName>
    </submittedName>
</protein>
<dbReference type="Proteomes" id="UP001149860">
    <property type="component" value="Chromosome"/>
</dbReference>
<gene>
    <name evidence="1" type="ORF">O0236_004485</name>
</gene>
<reference evidence="1" key="1">
    <citation type="submission" date="2024-08" db="EMBL/GenBank/DDBJ databases">
        <title>Lentilactobacillus sp. nov., isolated from tree bark.</title>
        <authorList>
            <person name="Phuengjayaem S."/>
            <person name="Tanasupawat S."/>
        </authorList>
    </citation>
    <scope>NUCLEOTIDE SEQUENCE</scope>
    <source>
        <strain evidence="1">SPB1-3</strain>
    </source>
</reference>
<evidence type="ECO:0000313" key="1">
    <source>
        <dbReference type="EMBL" id="XFD40563.1"/>
    </source>
</evidence>